<dbReference type="Pfam" id="PF03483">
    <property type="entry name" value="B3_4"/>
    <property type="match status" value="1"/>
</dbReference>
<dbReference type="PANTHER" id="PTHR39209">
    <property type="match status" value="1"/>
</dbReference>
<dbReference type="InterPro" id="IPR020825">
    <property type="entry name" value="Phe-tRNA_synthase-like_B3/B4"/>
</dbReference>
<dbReference type="SUPFAM" id="SSF56037">
    <property type="entry name" value="PheT/TilS domain"/>
    <property type="match status" value="1"/>
</dbReference>
<keyword evidence="2" id="KW-0436">Ligase</keyword>
<organism evidence="2 3">
    <name type="scientific">Fusibacter bizertensis</name>
    <dbReference type="NCBI Taxonomy" id="1488331"/>
    <lineage>
        <taxon>Bacteria</taxon>
        <taxon>Bacillati</taxon>
        <taxon>Bacillota</taxon>
        <taxon>Clostridia</taxon>
        <taxon>Eubacteriales</taxon>
        <taxon>Eubacteriales Family XII. Incertae Sedis</taxon>
        <taxon>Fusibacter</taxon>
    </lineage>
</organism>
<dbReference type="PANTHER" id="PTHR39209:SF2">
    <property type="entry name" value="CYTOPLASMIC PROTEIN"/>
    <property type="match status" value="1"/>
</dbReference>
<sequence>MSEKEIVIDQAYTEKLPDFKLGIIVAKVVTEKSKTPLIEVMNQLFTSLKETLKVEQISQLKEIKAGRQAYRAFGKDPTKYRLSAEKLLRRILKDEGLEPINNVVDLSNVISLKFHCPVGTFDYDKISGNVMLRAGEAGESYLSLGNQSLNLEGFPVFSDGIGAFGSTTSDSARTNVDKDTKMILLSIFGFEDQFDFDKAIAYAHELIQTHANGEIVFSQMLEPKKELQLP</sequence>
<name>A0ABT6NGY2_9FIRM</name>
<feature type="domain" description="B3/B4 tRNA-binding" evidence="1">
    <location>
        <begin position="64"/>
        <end position="212"/>
    </location>
</feature>
<dbReference type="InterPro" id="IPR005146">
    <property type="entry name" value="B3/B4_tRNA-bd"/>
</dbReference>
<proteinExistence type="predicted"/>
<dbReference type="SMART" id="SM00873">
    <property type="entry name" value="B3_4"/>
    <property type="match status" value="1"/>
</dbReference>
<gene>
    <name evidence="2" type="ORF">QE109_16065</name>
</gene>
<dbReference type="Proteomes" id="UP001158045">
    <property type="component" value="Unassembled WGS sequence"/>
</dbReference>
<evidence type="ECO:0000313" key="3">
    <source>
        <dbReference type="Proteomes" id="UP001158045"/>
    </source>
</evidence>
<dbReference type="RefSeq" id="WP_281095570.1">
    <property type="nucleotide sequence ID" value="NZ_JARYZI010000015.1"/>
</dbReference>
<dbReference type="EMBL" id="JARYZI010000015">
    <property type="protein sequence ID" value="MDH8679674.1"/>
    <property type="molecule type" value="Genomic_DNA"/>
</dbReference>
<accession>A0ABT6NGY2</accession>
<comment type="caution">
    <text evidence="2">The sequence shown here is derived from an EMBL/GenBank/DDBJ whole genome shotgun (WGS) entry which is preliminary data.</text>
</comment>
<evidence type="ECO:0000313" key="2">
    <source>
        <dbReference type="EMBL" id="MDH8679674.1"/>
    </source>
</evidence>
<evidence type="ECO:0000259" key="1">
    <source>
        <dbReference type="SMART" id="SM00873"/>
    </source>
</evidence>
<dbReference type="GO" id="GO:0016874">
    <property type="term" value="F:ligase activity"/>
    <property type="evidence" value="ECO:0007669"/>
    <property type="project" value="UniProtKB-KW"/>
</dbReference>
<dbReference type="Gene3D" id="3.50.40.10">
    <property type="entry name" value="Phenylalanyl-trna Synthetase, Chain B, domain 3"/>
    <property type="match status" value="1"/>
</dbReference>
<keyword evidence="3" id="KW-1185">Reference proteome</keyword>
<reference evidence="2 3" key="1">
    <citation type="submission" date="2023-04" db="EMBL/GenBank/DDBJ databases">
        <title>Fusibacter bizertensis strain WBS, isolated from littoral bottom sediments of the Arctic seas - biochemical and genomic analysis.</title>
        <authorList>
            <person name="Brioukhanov A.L."/>
        </authorList>
    </citation>
    <scope>NUCLEOTIDE SEQUENCE [LARGE SCALE GENOMIC DNA]</scope>
    <source>
        <strain evidence="2 3">WBS</strain>
    </source>
</reference>
<protein>
    <submittedName>
        <fullName evidence="2">Phenylalanine--tRNA ligase beta subunit-related protein</fullName>
    </submittedName>
</protein>